<dbReference type="AlphaFoldDB" id="A0A2T7EG14"/>
<feature type="compositionally biased region" description="Basic and acidic residues" evidence="1">
    <location>
        <begin position="63"/>
        <end position="72"/>
    </location>
</feature>
<reference evidence="2 3" key="1">
    <citation type="submission" date="2018-04" db="EMBL/GenBank/DDBJ databases">
        <title>WGS assembly of Panicum hallii var. hallii HAL2.</title>
        <authorList>
            <person name="Lovell J."/>
            <person name="Jenkins J."/>
            <person name="Lowry D."/>
            <person name="Mamidi S."/>
            <person name="Sreedasyam A."/>
            <person name="Weng X."/>
            <person name="Barry K."/>
            <person name="Bonette J."/>
            <person name="Campitelli B."/>
            <person name="Daum C."/>
            <person name="Gordon S."/>
            <person name="Gould B."/>
            <person name="Lipzen A."/>
            <person name="MacQueen A."/>
            <person name="Palacio-Mejia J."/>
            <person name="Plott C."/>
            <person name="Shakirov E."/>
            <person name="Shu S."/>
            <person name="Yoshinaga Y."/>
            <person name="Zane M."/>
            <person name="Rokhsar D."/>
            <person name="Grimwood J."/>
            <person name="Schmutz J."/>
            <person name="Juenger T."/>
        </authorList>
    </citation>
    <scope>NUCLEOTIDE SEQUENCE [LARGE SCALE GENOMIC DNA]</scope>
    <source>
        <strain evidence="3">cv. HAL2</strain>
    </source>
</reference>
<feature type="compositionally biased region" description="Acidic residues" evidence="1">
    <location>
        <begin position="78"/>
        <end position="90"/>
    </location>
</feature>
<dbReference type="Gramene" id="PUZ66771">
    <property type="protein sequence ID" value="PUZ66771"/>
    <property type="gene ID" value="GQ55_3G361900"/>
</dbReference>
<dbReference type="Proteomes" id="UP000244336">
    <property type="component" value="Chromosome 3"/>
</dbReference>
<dbReference type="EMBL" id="CM009751">
    <property type="protein sequence ID" value="PUZ66771.1"/>
    <property type="molecule type" value="Genomic_DNA"/>
</dbReference>
<name>A0A2T7EG14_9POAL</name>
<proteinExistence type="predicted"/>
<evidence type="ECO:0000256" key="1">
    <source>
        <dbReference type="SAM" id="MobiDB-lite"/>
    </source>
</evidence>
<organism evidence="2 3">
    <name type="scientific">Panicum hallii var. hallii</name>
    <dbReference type="NCBI Taxonomy" id="1504633"/>
    <lineage>
        <taxon>Eukaryota</taxon>
        <taxon>Viridiplantae</taxon>
        <taxon>Streptophyta</taxon>
        <taxon>Embryophyta</taxon>
        <taxon>Tracheophyta</taxon>
        <taxon>Spermatophyta</taxon>
        <taxon>Magnoliopsida</taxon>
        <taxon>Liliopsida</taxon>
        <taxon>Poales</taxon>
        <taxon>Poaceae</taxon>
        <taxon>PACMAD clade</taxon>
        <taxon>Panicoideae</taxon>
        <taxon>Panicodae</taxon>
        <taxon>Paniceae</taxon>
        <taxon>Panicinae</taxon>
        <taxon>Panicum</taxon>
        <taxon>Panicum sect. Panicum</taxon>
    </lineage>
</organism>
<accession>A0A2T7EG14</accession>
<protein>
    <submittedName>
        <fullName evidence="2">Uncharacterized protein</fullName>
    </submittedName>
</protein>
<keyword evidence="3" id="KW-1185">Reference proteome</keyword>
<sequence>MAPGRAKFPAKKPQKHRPVAAVERLQQCMRNKARLKEFGIHDLVDVLSNANSITHKKNKLNCRNRENSKDEYDPTNNDTDEEDLLDDDTPEGCNKKTAAMRPEATKTRSKRVFAEPQTTRSTRSKKTTSYRDASLAPNEIFVPSSSLSHGSQVEEVGNFDGHTHATAAANVPALFYHNNHMTNELHAIAPSDGHNQMGNEDNGHVRIEDNMTIGGDATTNLGVQNEITNEDVQLVENDRRERGVNMGHGLEKMSRAMHGKLQIVIPEGGDKAHGTFCSC</sequence>
<evidence type="ECO:0000313" key="2">
    <source>
        <dbReference type="EMBL" id="PUZ66771.1"/>
    </source>
</evidence>
<feature type="region of interest" description="Disordered" evidence="1">
    <location>
        <begin position="58"/>
        <end position="132"/>
    </location>
</feature>
<evidence type="ECO:0000313" key="3">
    <source>
        <dbReference type="Proteomes" id="UP000244336"/>
    </source>
</evidence>
<gene>
    <name evidence="2" type="ORF">GQ55_3G361900</name>
</gene>